<dbReference type="EMBL" id="CM001883">
    <property type="protein sequence ID" value="EOY10787.1"/>
    <property type="molecule type" value="Genomic_DNA"/>
</dbReference>
<gene>
    <name evidence="1" type="ORF">TCM_026098</name>
</gene>
<sequence length="165" mass="18005">MSCRSFHGVFSGCVIHKTTFLESDSMIIPVEFAHEEAENKIIASLTARISARLASPQPAFFKKVILTAPLLSRKTPPIPRWPGHPLAAPSVLNLSQPAGGHSQETMLLTFLFEVGAEAKKGVVAISKMALSPGHWDLTYHATLNLTISNTFNKSHIFPSKIISFL</sequence>
<dbReference type="AlphaFoldDB" id="A0A061F286"/>
<organism evidence="1 2">
    <name type="scientific">Theobroma cacao</name>
    <name type="common">Cacao</name>
    <name type="synonym">Cocoa</name>
    <dbReference type="NCBI Taxonomy" id="3641"/>
    <lineage>
        <taxon>Eukaryota</taxon>
        <taxon>Viridiplantae</taxon>
        <taxon>Streptophyta</taxon>
        <taxon>Embryophyta</taxon>
        <taxon>Tracheophyta</taxon>
        <taxon>Spermatophyta</taxon>
        <taxon>Magnoliopsida</taxon>
        <taxon>eudicotyledons</taxon>
        <taxon>Gunneridae</taxon>
        <taxon>Pentapetalae</taxon>
        <taxon>rosids</taxon>
        <taxon>malvids</taxon>
        <taxon>Malvales</taxon>
        <taxon>Malvaceae</taxon>
        <taxon>Byttnerioideae</taxon>
        <taxon>Theobroma</taxon>
    </lineage>
</organism>
<name>A0A061F286_THECC</name>
<dbReference type="Gramene" id="EOY10787">
    <property type="protein sequence ID" value="EOY10787"/>
    <property type="gene ID" value="TCM_026098"/>
</dbReference>
<protein>
    <submittedName>
        <fullName evidence="1">Uncharacterized protein</fullName>
    </submittedName>
</protein>
<dbReference type="InParanoid" id="A0A061F286"/>
<evidence type="ECO:0000313" key="2">
    <source>
        <dbReference type="Proteomes" id="UP000026915"/>
    </source>
</evidence>
<evidence type="ECO:0000313" key="1">
    <source>
        <dbReference type="EMBL" id="EOY10787.1"/>
    </source>
</evidence>
<dbReference type="HOGENOM" id="CLU_1613767_0_0_1"/>
<keyword evidence="2" id="KW-1185">Reference proteome</keyword>
<accession>A0A061F286</accession>
<dbReference type="Proteomes" id="UP000026915">
    <property type="component" value="Chromosome 5"/>
</dbReference>
<proteinExistence type="predicted"/>
<reference evidence="1 2" key="1">
    <citation type="journal article" date="2013" name="Genome Biol.">
        <title>The genome sequence of the most widely cultivated cacao type and its use to identify candidate genes regulating pod color.</title>
        <authorList>
            <person name="Motamayor J.C."/>
            <person name="Mockaitis K."/>
            <person name="Schmutz J."/>
            <person name="Haiminen N."/>
            <person name="Iii D.L."/>
            <person name="Cornejo O."/>
            <person name="Findley S.D."/>
            <person name="Zheng P."/>
            <person name="Utro F."/>
            <person name="Royaert S."/>
            <person name="Saski C."/>
            <person name="Jenkins J."/>
            <person name="Podicheti R."/>
            <person name="Zhao M."/>
            <person name="Scheffler B.E."/>
            <person name="Stack J.C."/>
            <person name="Feltus F.A."/>
            <person name="Mustiga G.M."/>
            <person name="Amores F."/>
            <person name="Phillips W."/>
            <person name="Marelli J.P."/>
            <person name="May G.D."/>
            <person name="Shapiro H."/>
            <person name="Ma J."/>
            <person name="Bustamante C.D."/>
            <person name="Schnell R.J."/>
            <person name="Main D."/>
            <person name="Gilbert D."/>
            <person name="Parida L."/>
            <person name="Kuhn D.N."/>
        </authorList>
    </citation>
    <scope>NUCLEOTIDE SEQUENCE [LARGE SCALE GENOMIC DNA]</scope>
    <source>
        <strain evidence="2">cv. Matina 1-6</strain>
    </source>
</reference>